<dbReference type="GO" id="GO:0042554">
    <property type="term" value="P:superoxide anion generation"/>
    <property type="evidence" value="ECO:0007669"/>
    <property type="project" value="TreeGrafter"/>
</dbReference>
<keyword evidence="1 2" id="KW-0728">SH3 domain</keyword>
<dbReference type="SMART" id="SM00312">
    <property type="entry name" value="PX"/>
    <property type="match status" value="1"/>
</dbReference>
<proteinExistence type="predicted"/>
<comment type="caution">
    <text evidence="6">The sequence shown here is derived from an EMBL/GenBank/DDBJ whole genome shotgun (WGS) entry which is preliminary data.</text>
</comment>
<accession>A0A553R9W3</accession>
<feature type="domain" description="SH3" evidence="4">
    <location>
        <begin position="228"/>
        <end position="288"/>
    </location>
</feature>
<dbReference type="CDD" id="cd12024">
    <property type="entry name" value="SH3_NoxO1_2"/>
    <property type="match status" value="1"/>
</dbReference>
<evidence type="ECO:0000313" key="7">
    <source>
        <dbReference type="Proteomes" id="UP000316079"/>
    </source>
</evidence>
<dbReference type="InterPro" id="IPR051228">
    <property type="entry name" value="NADPH_Oxidase/PX-Domain"/>
</dbReference>
<dbReference type="STRING" id="623744.A0A553R9W3"/>
<feature type="domain" description="PX" evidence="5">
    <location>
        <begin position="1"/>
        <end position="123"/>
    </location>
</feature>
<dbReference type="PROSITE" id="PS50195">
    <property type="entry name" value="PX"/>
    <property type="match status" value="1"/>
</dbReference>
<dbReference type="GO" id="GO:0016176">
    <property type="term" value="F:superoxide-generating NADPH oxidase activator activity"/>
    <property type="evidence" value="ECO:0007669"/>
    <property type="project" value="TreeGrafter"/>
</dbReference>
<dbReference type="GO" id="GO:0035091">
    <property type="term" value="F:phosphatidylinositol binding"/>
    <property type="evidence" value="ECO:0007669"/>
    <property type="project" value="InterPro"/>
</dbReference>
<dbReference type="AlphaFoldDB" id="A0A553R9W3"/>
<reference evidence="6 7" key="1">
    <citation type="journal article" date="2019" name="Sci. Data">
        <title>Hybrid genome assembly and annotation of Danionella translucida.</title>
        <authorList>
            <person name="Kadobianskyi M."/>
            <person name="Schulze L."/>
            <person name="Schuelke M."/>
            <person name="Judkewitz B."/>
        </authorList>
    </citation>
    <scope>NUCLEOTIDE SEQUENCE [LARGE SCALE GENOMIC DNA]</scope>
    <source>
        <strain evidence="6 7">Bolton</strain>
    </source>
</reference>
<gene>
    <name evidence="6" type="ORF">DNTS_001238</name>
</gene>
<dbReference type="PROSITE" id="PS50002">
    <property type="entry name" value="SH3"/>
    <property type="match status" value="2"/>
</dbReference>
<evidence type="ECO:0000256" key="2">
    <source>
        <dbReference type="PROSITE-ProRule" id="PRU00192"/>
    </source>
</evidence>
<sequence>MSNQRHPVNIQIAGAIEKDTAQLYMTTVLWSDQNEVTVYRSLNDFKKLHRELKKKFPPFNSTRIIPTFKAAGVYINMQIRGPSKSVLRLKALEGYCGELLKSDPRICKSSELINFLNPKALDLNPDFAKNCIVIMPSEVTLGSDKTEESNGVTQPFVTETYRCIATYETKDTKNRPFKVEVDEVVDVLIKDQKGWWLVENNAKHLAWFPAPYLERAEMGYSGPDVMDNGSVFYVATKCYKAMNSDEISVEIGSVVEVLQKSDNGWWIVRCNNRTAGYLPSMYLQPYNNPRIRMMATKKELTSSTLDLAQLQLPKNNSLQVSKRELSRSQGNLPYLAVPTLHPENRLSRSLVKITSSSNPEPITPSIQVELAQTGHRSSLSVESIEFSDESSYSGSDSPNRSDTEEKLGKTFDSSPKIPPRPQTQEILQRCTTVTRKNLQRTS</sequence>
<dbReference type="SUPFAM" id="SSF64268">
    <property type="entry name" value="PX domain"/>
    <property type="match status" value="1"/>
</dbReference>
<dbReference type="SUPFAM" id="SSF50044">
    <property type="entry name" value="SH3-domain"/>
    <property type="match status" value="2"/>
</dbReference>
<dbReference type="InterPro" id="IPR035758">
    <property type="entry name" value="NoxO1_SH3_2"/>
</dbReference>
<evidence type="ECO:0000256" key="1">
    <source>
        <dbReference type="ARBA" id="ARBA00022443"/>
    </source>
</evidence>
<dbReference type="Gene3D" id="2.30.30.40">
    <property type="entry name" value="SH3 Domains"/>
    <property type="match status" value="2"/>
</dbReference>
<name>A0A553R9W3_9TELE</name>
<evidence type="ECO:0000313" key="6">
    <source>
        <dbReference type="EMBL" id="TRY98972.1"/>
    </source>
</evidence>
<dbReference type="SMART" id="SM00326">
    <property type="entry name" value="SH3"/>
    <property type="match status" value="2"/>
</dbReference>
<evidence type="ECO:0000259" key="5">
    <source>
        <dbReference type="PROSITE" id="PS50195"/>
    </source>
</evidence>
<dbReference type="EMBL" id="SRMA01025122">
    <property type="protein sequence ID" value="TRY98972.1"/>
    <property type="molecule type" value="Genomic_DNA"/>
</dbReference>
<protein>
    <recommendedName>
        <fullName evidence="8">NADPH oxidase organizer 1</fullName>
    </recommendedName>
</protein>
<keyword evidence="7" id="KW-1185">Reference proteome</keyword>
<dbReference type="InterPro" id="IPR036028">
    <property type="entry name" value="SH3-like_dom_sf"/>
</dbReference>
<organism evidence="6 7">
    <name type="scientific">Danionella cerebrum</name>
    <dbReference type="NCBI Taxonomy" id="2873325"/>
    <lineage>
        <taxon>Eukaryota</taxon>
        <taxon>Metazoa</taxon>
        <taxon>Chordata</taxon>
        <taxon>Craniata</taxon>
        <taxon>Vertebrata</taxon>
        <taxon>Euteleostomi</taxon>
        <taxon>Actinopterygii</taxon>
        <taxon>Neopterygii</taxon>
        <taxon>Teleostei</taxon>
        <taxon>Ostariophysi</taxon>
        <taxon>Cypriniformes</taxon>
        <taxon>Danionidae</taxon>
        <taxon>Danioninae</taxon>
        <taxon>Danionella</taxon>
    </lineage>
</organism>
<evidence type="ECO:0000256" key="3">
    <source>
        <dbReference type="SAM" id="MobiDB-lite"/>
    </source>
</evidence>
<dbReference type="Proteomes" id="UP000316079">
    <property type="component" value="Unassembled WGS sequence"/>
</dbReference>
<dbReference type="InterPro" id="IPR001452">
    <property type="entry name" value="SH3_domain"/>
</dbReference>
<dbReference type="InterPro" id="IPR036871">
    <property type="entry name" value="PX_dom_sf"/>
</dbReference>
<dbReference type="Gene3D" id="3.30.1520.10">
    <property type="entry name" value="Phox-like domain"/>
    <property type="match status" value="1"/>
</dbReference>
<dbReference type="FunFam" id="2.30.30.40:FF:000219">
    <property type="entry name" value="NADPH oxidase organizer 1"/>
    <property type="match status" value="1"/>
</dbReference>
<dbReference type="OrthoDB" id="10255964at2759"/>
<feature type="region of interest" description="Disordered" evidence="3">
    <location>
        <begin position="379"/>
        <end position="442"/>
    </location>
</feature>
<feature type="domain" description="SH3" evidence="4">
    <location>
        <begin position="156"/>
        <end position="218"/>
    </location>
</feature>
<dbReference type="Pfam" id="PF00787">
    <property type="entry name" value="PX"/>
    <property type="match status" value="1"/>
</dbReference>
<dbReference type="FunFam" id="2.30.30.40:FF:000233">
    <property type="entry name" value="NADPH oxidase organizer 1"/>
    <property type="match status" value="1"/>
</dbReference>
<evidence type="ECO:0008006" key="8">
    <source>
        <dbReference type="Google" id="ProtNLM"/>
    </source>
</evidence>
<evidence type="ECO:0000259" key="4">
    <source>
        <dbReference type="PROSITE" id="PS50002"/>
    </source>
</evidence>
<dbReference type="PANTHER" id="PTHR15706">
    <property type="entry name" value="SH3 MULTIPLE DOMAIN"/>
    <property type="match status" value="1"/>
</dbReference>
<dbReference type="InterPro" id="IPR001683">
    <property type="entry name" value="PX_dom"/>
</dbReference>
<dbReference type="Pfam" id="PF00018">
    <property type="entry name" value="SH3_1"/>
    <property type="match status" value="1"/>
</dbReference>
<dbReference type="GO" id="GO:0005737">
    <property type="term" value="C:cytoplasm"/>
    <property type="evidence" value="ECO:0007669"/>
    <property type="project" value="TreeGrafter"/>
</dbReference>
<feature type="compositionally biased region" description="Polar residues" evidence="3">
    <location>
        <begin position="422"/>
        <end position="442"/>
    </location>
</feature>
<feature type="compositionally biased region" description="Basic and acidic residues" evidence="3">
    <location>
        <begin position="399"/>
        <end position="409"/>
    </location>
</feature>
<dbReference type="PANTHER" id="PTHR15706:SF10">
    <property type="entry name" value="NADPH OXIDASE ORGANIZER 1"/>
    <property type="match status" value="1"/>
</dbReference>